<reference evidence="2" key="1">
    <citation type="submission" date="2020-10" db="EMBL/GenBank/DDBJ databases">
        <authorList>
            <person name="Gilroy R."/>
        </authorList>
    </citation>
    <scope>NUCLEOTIDE SEQUENCE</scope>
    <source>
        <strain evidence="2">4509</strain>
    </source>
</reference>
<dbReference type="Pfam" id="PF00302">
    <property type="entry name" value="CAT"/>
    <property type="match status" value="1"/>
</dbReference>
<accession>A0A9D1ISD4</accession>
<sequence>MSALYTVVDQSHWKRAMHCAVFRNCIEPAFCITVELDVTRFYRRIKELGYPFTYSLIYLVSQAANEIEEFRYRFLEGQVVLYQRIHTAFTYLNPETELFKVVNVPLTDTLEEYVALADRTQKEQQEYFTGPLGRDVFQFSPLPWLHYTHISHTNAGNKDNATPLFDWGKWEIREGKRLLPFSIQAHHSFVDGLHVARLVEKIQNSLDNL</sequence>
<comment type="caution">
    <text evidence="2">The sequence shown here is derived from an EMBL/GenBank/DDBJ whole genome shotgun (WGS) entry which is preliminary data.</text>
</comment>
<dbReference type="AlphaFoldDB" id="A0A9D1ISD4"/>
<proteinExistence type="predicted"/>
<dbReference type="SUPFAM" id="SSF52777">
    <property type="entry name" value="CoA-dependent acyltransferases"/>
    <property type="match status" value="1"/>
</dbReference>
<dbReference type="InterPro" id="IPR023213">
    <property type="entry name" value="CAT-like_dom_sf"/>
</dbReference>
<protein>
    <submittedName>
        <fullName evidence="2">Chloramphenicol acetyltransferase</fullName>
    </submittedName>
</protein>
<dbReference type="PIRSF" id="PIRSF000440">
    <property type="entry name" value="CAT"/>
    <property type="match status" value="1"/>
</dbReference>
<dbReference type="SMART" id="SM01059">
    <property type="entry name" value="CAT"/>
    <property type="match status" value="1"/>
</dbReference>
<dbReference type="InterPro" id="IPR001707">
    <property type="entry name" value="Cmp_AcTrfase"/>
</dbReference>
<evidence type="ECO:0000313" key="2">
    <source>
        <dbReference type="EMBL" id="HIU42240.1"/>
    </source>
</evidence>
<name>A0A9D1ISD4_9FIRM</name>
<dbReference type="Gene3D" id="3.30.559.10">
    <property type="entry name" value="Chloramphenicol acetyltransferase-like domain"/>
    <property type="match status" value="1"/>
</dbReference>
<reference evidence="2" key="2">
    <citation type="journal article" date="2021" name="PeerJ">
        <title>Extensive microbial diversity within the chicken gut microbiome revealed by metagenomics and culture.</title>
        <authorList>
            <person name="Gilroy R."/>
            <person name="Ravi A."/>
            <person name="Getino M."/>
            <person name="Pursley I."/>
            <person name="Horton D.L."/>
            <person name="Alikhan N.F."/>
            <person name="Baker D."/>
            <person name="Gharbi K."/>
            <person name="Hall N."/>
            <person name="Watson M."/>
            <person name="Adriaenssens E.M."/>
            <person name="Foster-Nyarko E."/>
            <person name="Jarju S."/>
            <person name="Secka A."/>
            <person name="Antonio M."/>
            <person name="Oren A."/>
            <person name="Chaudhuri R.R."/>
            <person name="La Ragione R."/>
            <person name="Hildebrand F."/>
            <person name="Pallen M.J."/>
        </authorList>
    </citation>
    <scope>NUCLEOTIDE SEQUENCE</scope>
    <source>
        <strain evidence="2">4509</strain>
    </source>
</reference>
<dbReference type="PANTHER" id="PTHR38474">
    <property type="entry name" value="SLR0299 PROTEIN"/>
    <property type="match status" value="1"/>
</dbReference>
<dbReference type="EMBL" id="DVMX01000131">
    <property type="protein sequence ID" value="HIU42240.1"/>
    <property type="molecule type" value="Genomic_DNA"/>
</dbReference>
<dbReference type="Proteomes" id="UP000824082">
    <property type="component" value="Unassembled WGS sequence"/>
</dbReference>
<feature type="active site" description="Proton acceptor" evidence="1">
    <location>
        <position position="187"/>
    </location>
</feature>
<dbReference type="GO" id="GO:0008811">
    <property type="term" value="F:chloramphenicol O-acetyltransferase activity"/>
    <property type="evidence" value="ECO:0007669"/>
    <property type="project" value="InterPro"/>
</dbReference>
<evidence type="ECO:0000313" key="3">
    <source>
        <dbReference type="Proteomes" id="UP000824082"/>
    </source>
</evidence>
<evidence type="ECO:0000256" key="1">
    <source>
        <dbReference type="PIRSR" id="PIRSR000440-1"/>
    </source>
</evidence>
<gene>
    <name evidence="2" type="ORF">IAD19_06770</name>
</gene>
<dbReference type="PANTHER" id="PTHR38474:SF1">
    <property type="entry name" value="SLR0299 PROTEIN"/>
    <property type="match status" value="1"/>
</dbReference>
<organism evidence="2 3">
    <name type="scientific">Candidatus Egerieicola faecale</name>
    <dbReference type="NCBI Taxonomy" id="2840774"/>
    <lineage>
        <taxon>Bacteria</taxon>
        <taxon>Bacillati</taxon>
        <taxon>Bacillota</taxon>
        <taxon>Clostridia</taxon>
        <taxon>Eubacteriales</taxon>
        <taxon>Oscillospiraceae</taxon>
        <taxon>Oscillospiraceae incertae sedis</taxon>
        <taxon>Candidatus Egerieicola</taxon>
    </lineage>
</organism>